<dbReference type="InterPro" id="IPR036052">
    <property type="entry name" value="TrpB-like_PALP_sf"/>
</dbReference>
<dbReference type="Gene3D" id="3.40.50.1100">
    <property type="match status" value="2"/>
</dbReference>
<evidence type="ECO:0000259" key="1">
    <source>
        <dbReference type="Pfam" id="PF00291"/>
    </source>
</evidence>
<dbReference type="InParanoid" id="K2RND8"/>
<dbReference type="InterPro" id="IPR050214">
    <property type="entry name" value="Cys_Synth/Cystath_Beta-Synth"/>
</dbReference>
<dbReference type="PANTHER" id="PTHR10314">
    <property type="entry name" value="CYSTATHIONINE BETA-SYNTHASE"/>
    <property type="match status" value="1"/>
</dbReference>
<feature type="domain" description="Tryptophan synthase beta chain-like PALP" evidence="1">
    <location>
        <begin position="13"/>
        <end position="299"/>
    </location>
</feature>
<name>K2RND8_MACPH</name>
<dbReference type="OrthoDB" id="10259545at2759"/>
<dbReference type="InterPro" id="IPR001926">
    <property type="entry name" value="TrpB-like_PALP"/>
</dbReference>
<dbReference type="HOGENOM" id="CLU_021018_1_0_1"/>
<sequence>MRVPPPPVENPLEAIGNTPVVRLRKVVPDGHANLYLKLESFNPTGSYKDRMAKPLIEEAERRGELKPGMTVVEATGGSTGSALAFVCAAKGYNFHVVSSNAFAQEKLRTMSAFGATVDTVPSACVTADLIPRMNERAQEVEGQGNCYRTNQFTNRDAFVGYTEMAGELVQQFPGGIDAFCGMAGTAGMVIGVARALKRKWPQIRVVVCEPDGSPVLTEGRPGSHHVEGTGVGYVPPLLDPACYDEARAISESEGRQMARRLAREEGLMVGTSSGLNVVAAIALAKELGPGKTVVTVACDTGLKYLNGDLFADA</sequence>
<dbReference type="EMBL" id="AHHD01000283">
    <property type="protein sequence ID" value="EKG16223.1"/>
    <property type="molecule type" value="Genomic_DNA"/>
</dbReference>
<comment type="caution">
    <text evidence="2">The sequence shown here is derived from an EMBL/GenBank/DDBJ whole genome shotgun (WGS) entry which is preliminary data.</text>
</comment>
<dbReference type="eggNOG" id="KOG1481">
    <property type="taxonomic scope" value="Eukaryota"/>
</dbReference>
<accession>K2RND8</accession>
<dbReference type="CDD" id="cd01561">
    <property type="entry name" value="CBS_like"/>
    <property type="match status" value="1"/>
</dbReference>
<reference evidence="2 3" key="1">
    <citation type="journal article" date="2012" name="BMC Genomics">
        <title>Tools to kill: Genome of one of the most destructive plant pathogenic fungi Macrophomina phaseolina.</title>
        <authorList>
            <person name="Islam M.S."/>
            <person name="Haque M.S."/>
            <person name="Islam M.M."/>
            <person name="Emdad E.M."/>
            <person name="Halim A."/>
            <person name="Hossen Q.M.M."/>
            <person name="Hossain M.Z."/>
            <person name="Ahmed B."/>
            <person name="Rahim S."/>
            <person name="Rahman M.S."/>
            <person name="Alam M.M."/>
            <person name="Hou S."/>
            <person name="Wan X."/>
            <person name="Saito J.A."/>
            <person name="Alam M."/>
        </authorList>
    </citation>
    <scope>NUCLEOTIDE SEQUENCE [LARGE SCALE GENOMIC DNA]</scope>
    <source>
        <strain evidence="2 3">MS6</strain>
    </source>
</reference>
<protein>
    <submittedName>
        <fullName evidence="2">Pyridoxal phosphate-dependent enzyme beta subunit</fullName>
    </submittedName>
</protein>
<dbReference type="SUPFAM" id="SSF53686">
    <property type="entry name" value="Tryptophan synthase beta subunit-like PLP-dependent enzymes"/>
    <property type="match status" value="1"/>
</dbReference>
<evidence type="ECO:0000313" key="3">
    <source>
        <dbReference type="Proteomes" id="UP000007129"/>
    </source>
</evidence>
<evidence type="ECO:0000313" key="2">
    <source>
        <dbReference type="EMBL" id="EKG16223.1"/>
    </source>
</evidence>
<dbReference type="STRING" id="1126212.K2RND8"/>
<dbReference type="Proteomes" id="UP000007129">
    <property type="component" value="Unassembled WGS sequence"/>
</dbReference>
<organism evidence="2 3">
    <name type="scientific">Macrophomina phaseolina (strain MS6)</name>
    <name type="common">Charcoal rot fungus</name>
    <dbReference type="NCBI Taxonomy" id="1126212"/>
    <lineage>
        <taxon>Eukaryota</taxon>
        <taxon>Fungi</taxon>
        <taxon>Dikarya</taxon>
        <taxon>Ascomycota</taxon>
        <taxon>Pezizomycotina</taxon>
        <taxon>Dothideomycetes</taxon>
        <taxon>Dothideomycetes incertae sedis</taxon>
        <taxon>Botryosphaeriales</taxon>
        <taxon>Botryosphaeriaceae</taxon>
        <taxon>Macrophomina</taxon>
    </lineage>
</organism>
<gene>
    <name evidence="2" type="ORF">MPH_06536</name>
</gene>
<dbReference type="AlphaFoldDB" id="K2RND8"/>
<proteinExistence type="predicted"/>
<dbReference type="VEuPathDB" id="FungiDB:MPH_06536"/>
<dbReference type="Pfam" id="PF00291">
    <property type="entry name" value="PALP"/>
    <property type="match status" value="1"/>
</dbReference>